<dbReference type="Gene3D" id="3.40.50.300">
    <property type="entry name" value="P-loop containing nucleotide triphosphate hydrolases"/>
    <property type="match status" value="1"/>
</dbReference>
<dbReference type="OMA" id="NWIAISC"/>
<comment type="catalytic activity">
    <reaction evidence="7">
        <text>NAD(+) + H2O = ADP-D-ribose + nicotinamide + H(+)</text>
        <dbReference type="Rhea" id="RHEA:16301"/>
        <dbReference type="ChEBI" id="CHEBI:15377"/>
        <dbReference type="ChEBI" id="CHEBI:15378"/>
        <dbReference type="ChEBI" id="CHEBI:17154"/>
        <dbReference type="ChEBI" id="CHEBI:57540"/>
        <dbReference type="ChEBI" id="CHEBI:57967"/>
        <dbReference type="EC" id="3.2.2.6"/>
    </reaction>
    <physiologicalReaction direction="left-to-right" evidence="7">
        <dbReference type="Rhea" id="RHEA:16302"/>
    </physiologicalReaction>
</comment>
<dbReference type="SUPFAM" id="SSF52540">
    <property type="entry name" value="P-loop containing nucleoside triphosphate hydrolases"/>
    <property type="match status" value="1"/>
</dbReference>
<dbReference type="GO" id="GO:0061809">
    <property type="term" value="F:NAD+ nucleosidase activity, cyclic ADP-ribose generating"/>
    <property type="evidence" value="ECO:0007669"/>
    <property type="project" value="UniProtKB-EC"/>
</dbReference>
<evidence type="ECO:0000313" key="10">
    <source>
        <dbReference type="Proteomes" id="UP000000226"/>
    </source>
</evidence>
<keyword evidence="2" id="KW-0433">Leucine-rich repeat</keyword>
<evidence type="ECO:0000256" key="2">
    <source>
        <dbReference type="ARBA" id="ARBA00022614"/>
    </source>
</evidence>
<dbReference type="GO" id="GO:0006952">
    <property type="term" value="P:defense response"/>
    <property type="evidence" value="ECO:0007669"/>
    <property type="project" value="UniProtKB-KW"/>
</dbReference>
<dbReference type="InterPro" id="IPR045344">
    <property type="entry name" value="C-JID"/>
</dbReference>
<evidence type="ECO:0000256" key="5">
    <source>
        <dbReference type="ARBA" id="ARBA00022821"/>
    </source>
</evidence>
<dbReference type="GO" id="GO:0043531">
    <property type="term" value="F:ADP binding"/>
    <property type="evidence" value="ECO:0007669"/>
    <property type="project" value="InterPro"/>
</dbReference>
<evidence type="ECO:0000256" key="6">
    <source>
        <dbReference type="ARBA" id="ARBA00023027"/>
    </source>
</evidence>
<evidence type="ECO:0000256" key="3">
    <source>
        <dbReference type="ARBA" id="ARBA00022737"/>
    </source>
</evidence>
<evidence type="ECO:0000313" key="9">
    <source>
        <dbReference type="EMBL" id="ESW04963.1"/>
    </source>
</evidence>
<keyword evidence="6" id="KW-0520">NAD</keyword>
<evidence type="ECO:0000256" key="7">
    <source>
        <dbReference type="ARBA" id="ARBA00047304"/>
    </source>
</evidence>
<dbReference type="PANTHER" id="PTHR11017:SF259">
    <property type="entry name" value="ADP-RIBOSYL CYCLASE_CYCLIC ADP-RIBOSE HYDROLASE"/>
    <property type="match status" value="1"/>
</dbReference>
<dbReference type="Pfam" id="PF01582">
    <property type="entry name" value="TIR"/>
    <property type="match status" value="1"/>
</dbReference>
<evidence type="ECO:0000256" key="4">
    <source>
        <dbReference type="ARBA" id="ARBA00022801"/>
    </source>
</evidence>
<dbReference type="Gene3D" id="3.80.10.10">
    <property type="entry name" value="Ribonuclease Inhibitor"/>
    <property type="match status" value="2"/>
</dbReference>
<dbReference type="Pfam" id="PF23282">
    <property type="entry name" value="WHD_ROQ1"/>
    <property type="match status" value="1"/>
</dbReference>
<dbReference type="Gene3D" id="1.10.8.430">
    <property type="entry name" value="Helical domain of apoptotic protease-activating factors"/>
    <property type="match status" value="1"/>
</dbReference>
<dbReference type="PANTHER" id="PTHR11017">
    <property type="entry name" value="LEUCINE-RICH REPEAT-CONTAINING PROTEIN"/>
    <property type="match status" value="1"/>
</dbReference>
<dbReference type="InterPro" id="IPR036390">
    <property type="entry name" value="WH_DNA-bd_sf"/>
</dbReference>
<dbReference type="EMBL" id="CM002298">
    <property type="protein sequence ID" value="ESW04963.1"/>
    <property type="molecule type" value="Genomic_DNA"/>
</dbReference>
<dbReference type="OrthoDB" id="1404028at2759"/>
<dbReference type="Pfam" id="PF00931">
    <property type="entry name" value="NB-ARC"/>
    <property type="match status" value="1"/>
</dbReference>
<evidence type="ECO:0000259" key="8">
    <source>
        <dbReference type="PROSITE" id="PS50104"/>
    </source>
</evidence>
<dbReference type="InterPro" id="IPR042197">
    <property type="entry name" value="Apaf_helical"/>
</dbReference>
<dbReference type="InterPro" id="IPR058192">
    <property type="entry name" value="WHD_ROQ1-like"/>
</dbReference>
<dbReference type="InterPro" id="IPR044974">
    <property type="entry name" value="Disease_R_plants"/>
</dbReference>
<dbReference type="SMART" id="SM00255">
    <property type="entry name" value="TIR"/>
    <property type="match status" value="1"/>
</dbReference>
<evidence type="ECO:0000256" key="1">
    <source>
        <dbReference type="ARBA" id="ARBA00011982"/>
    </source>
</evidence>
<dbReference type="Pfam" id="PF20160">
    <property type="entry name" value="C-JID"/>
    <property type="match status" value="1"/>
</dbReference>
<keyword evidence="5" id="KW-0611">Plant defense</keyword>
<dbReference type="PRINTS" id="PR00364">
    <property type="entry name" value="DISEASERSIST"/>
</dbReference>
<sequence length="1070" mass="123177">MASNKRSSSSHAQKFDVFVSFRGADTRNGFTNHLFAALQRKGVVAFKDDQTIEKGDFLEPELLYAIEGSQVFIVVFSKDYASSTWCMKELTKIVEWVEETGRSLLPIFYDVTPSEVRKQTGEFAKAFDEHEERFKDDLEMVKKWRAALKTCSDRCGWDVQNKQQYEEIENVVEKVIHILGRNQIWSFGDDLVDMHSRVKQLEELLDLSVSDNVRLVGICGMGGIGKTTLVTALFNKISHQYNGCCYIDDLSKICLDLGATSAQKQLLCQVLNQGNIEIHHISYGTMLLKTRLRHLKTLVVLDNVDKVEQLEKLGLHPEYLGAGSRIIIISRDCRILQNYRVNEVYNVQFLDDTQALQLLCKKAFKSIDIKLEYKELAFDVLKYVKGLPLAIKVLGSFLLDRDVSEWRSALTRMKENPNKDIMNVLRISFDGLENLEKEIFLDIACFLSSYYFFGESKVNKHLEYRQFYPDIGMKVLIEKSLISRRGGEIEMHDLLKELGKSVVREKALNEPGKWSRLWSYNDFQKVMKLNKEARNVEAIVIDKDKEEFLQERIRVDALSKMNHLELLILQNVNCFGTLNYISNELRYLFWNHFPFMSLPPTFHPDQLVELMLPDSHIKQLWEGKKCLPNLRWLDLSHSKNLIEVPDLTEVPRLTILNLEGCIEIVEIHPSIAVLRELCHLNLGNCKKLVLNLNVISGLSSLNCLSISGCSKLLNSKMLMDPRHTKYLEKVDKNTNVIQLPTSSVYKLLMLPFQFFSQPKPQDSFGLLLSSLSCVPCLSYLDISFCNLLQIPDEIGNLRSLVILNLGGNKFVTLPSTINQLSNLKNLRLEHCKELKYLPELPTIKGYIIDSMYSGLFIFDCPKLSDTEHCYGILFSWIMQNLEVYLQPPIFSYEIREMLIVIPGTQIPKWFNKQNASDSISVDPSAVMDDPNWIGIAICVLFVTHENPMNLGEGYHHFDFITIAYGVNNVYLWPKVYSEVDILSKKDLVTVELDHLFTVFYSREEFIRLLRRHPNTMHDLHGVEFGIKVSCQGYRVVVKNCGYRWVFKEDRQQLNLNMFFGGNSSSPKKCD</sequence>
<proteinExistence type="predicted"/>
<dbReference type="PROSITE" id="PS50104">
    <property type="entry name" value="TIR"/>
    <property type="match status" value="1"/>
</dbReference>
<reference evidence="10" key="1">
    <citation type="journal article" date="2014" name="Nat. Genet.">
        <title>A reference genome for common bean and genome-wide analysis of dual domestications.</title>
        <authorList>
            <person name="Schmutz J."/>
            <person name="McClean P.E."/>
            <person name="Mamidi S."/>
            <person name="Wu G.A."/>
            <person name="Cannon S.B."/>
            <person name="Grimwood J."/>
            <person name="Jenkins J."/>
            <person name="Shu S."/>
            <person name="Song Q."/>
            <person name="Chavarro C."/>
            <person name="Torres-Torres M."/>
            <person name="Geffroy V."/>
            <person name="Moghaddam S.M."/>
            <person name="Gao D."/>
            <person name="Abernathy B."/>
            <person name="Barry K."/>
            <person name="Blair M."/>
            <person name="Brick M.A."/>
            <person name="Chovatia M."/>
            <person name="Gepts P."/>
            <person name="Goodstein D.M."/>
            <person name="Gonzales M."/>
            <person name="Hellsten U."/>
            <person name="Hyten D.L."/>
            <person name="Jia G."/>
            <person name="Kelly J.D."/>
            <person name="Kudrna D."/>
            <person name="Lee R."/>
            <person name="Richard M.M."/>
            <person name="Miklas P.N."/>
            <person name="Osorno J.M."/>
            <person name="Rodrigues J."/>
            <person name="Thareau V."/>
            <person name="Urrea C.A."/>
            <person name="Wang M."/>
            <person name="Yu Y."/>
            <person name="Zhang M."/>
            <person name="Wing R.A."/>
            <person name="Cregan P.B."/>
            <person name="Rokhsar D.S."/>
            <person name="Jackson S.A."/>
        </authorList>
    </citation>
    <scope>NUCLEOTIDE SEQUENCE [LARGE SCALE GENOMIC DNA]</scope>
    <source>
        <strain evidence="10">cv. G19833</strain>
    </source>
</reference>
<dbReference type="InterPro" id="IPR032675">
    <property type="entry name" value="LRR_dom_sf"/>
</dbReference>
<gene>
    <name evidence="9" type="ORF">PHAVU_011G140400g</name>
</gene>
<protein>
    <recommendedName>
        <fullName evidence="1">ADP-ribosyl cyclase/cyclic ADP-ribose hydrolase</fullName>
        <ecNumber evidence="1">3.2.2.6</ecNumber>
    </recommendedName>
</protein>
<dbReference type="InterPro" id="IPR035897">
    <property type="entry name" value="Toll_tir_struct_dom_sf"/>
</dbReference>
<dbReference type="InterPro" id="IPR002182">
    <property type="entry name" value="NB-ARC"/>
</dbReference>
<dbReference type="eggNOG" id="ENOG502R41B">
    <property type="taxonomic scope" value="Eukaryota"/>
</dbReference>
<dbReference type="InterPro" id="IPR000157">
    <property type="entry name" value="TIR_dom"/>
</dbReference>
<dbReference type="Proteomes" id="UP000000226">
    <property type="component" value="Chromosome 11"/>
</dbReference>
<feature type="domain" description="TIR" evidence="8">
    <location>
        <begin position="13"/>
        <end position="175"/>
    </location>
</feature>
<name>V7AJA8_PHAVU</name>
<keyword evidence="10" id="KW-1185">Reference proteome</keyword>
<dbReference type="InterPro" id="IPR011713">
    <property type="entry name" value="Leu-rich_rpt_3"/>
</dbReference>
<dbReference type="Gramene" id="ESW04963">
    <property type="protein sequence ID" value="ESW04963"/>
    <property type="gene ID" value="PHAVU_011G140400g"/>
</dbReference>
<dbReference type="Gene3D" id="3.40.50.10140">
    <property type="entry name" value="Toll/interleukin-1 receptor homology (TIR) domain"/>
    <property type="match status" value="1"/>
</dbReference>
<accession>V7AJA8</accession>
<dbReference type="GO" id="GO:0007165">
    <property type="term" value="P:signal transduction"/>
    <property type="evidence" value="ECO:0007669"/>
    <property type="project" value="InterPro"/>
</dbReference>
<dbReference type="Pfam" id="PF07725">
    <property type="entry name" value="LRR_3"/>
    <property type="match status" value="1"/>
</dbReference>
<keyword evidence="4" id="KW-0378">Hydrolase</keyword>
<keyword evidence="3" id="KW-0677">Repeat</keyword>
<dbReference type="FunFam" id="3.40.50.10140:FF:000007">
    <property type="entry name" value="Disease resistance protein (TIR-NBS-LRR class)"/>
    <property type="match status" value="1"/>
</dbReference>
<dbReference type="SUPFAM" id="SSF52200">
    <property type="entry name" value="Toll/Interleukin receptor TIR domain"/>
    <property type="match status" value="1"/>
</dbReference>
<organism evidence="9 10">
    <name type="scientific">Phaseolus vulgaris</name>
    <name type="common">Kidney bean</name>
    <name type="synonym">French bean</name>
    <dbReference type="NCBI Taxonomy" id="3885"/>
    <lineage>
        <taxon>Eukaryota</taxon>
        <taxon>Viridiplantae</taxon>
        <taxon>Streptophyta</taxon>
        <taxon>Embryophyta</taxon>
        <taxon>Tracheophyta</taxon>
        <taxon>Spermatophyta</taxon>
        <taxon>Magnoliopsida</taxon>
        <taxon>eudicotyledons</taxon>
        <taxon>Gunneridae</taxon>
        <taxon>Pentapetalae</taxon>
        <taxon>rosids</taxon>
        <taxon>fabids</taxon>
        <taxon>Fabales</taxon>
        <taxon>Fabaceae</taxon>
        <taxon>Papilionoideae</taxon>
        <taxon>50 kb inversion clade</taxon>
        <taxon>NPAAA clade</taxon>
        <taxon>indigoferoid/millettioid clade</taxon>
        <taxon>Phaseoleae</taxon>
        <taxon>Phaseolus</taxon>
    </lineage>
</organism>
<dbReference type="AlphaFoldDB" id="V7AJA8"/>
<dbReference type="SUPFAM" id="SSF52058">
    <property type="entry name" value="L domain-like"/>
    <property type="match status" value="1"/>
</dbReference>
<dbReference type="InterPro" id="IPR027417">
    <property type="entry name" value="P-loop_NTPase"/>
</dbReference>
<dbReference type="EC" id="3.2.2.6" evidence="1"/>
<dbReference type="SUPFAM" id="SSF46785">
    <property type="entry name" value="Winged helix' DNA-binding domain"/>
    <property type="match status" value="1"/>
</dbReference>